<proteinExistence type="predicted"/>
<dbReference type="Proteomes" id="UP000027581">
    <property type="component" value="Unassembled WGS sequence"/>
</dbReference>
<sequence length="403" mass="48635">MLKIAKRNIYYSCDKKKYFTNRLYKKVCSKCLSLNINNLNNCVYCNNILNDNDIRLIKNTIFTDIINVRKDWKGINENLFKSNKNLCLLNNVEIDDRYIHLRNGLIINKNKKLYVYYNCYDYIILNNPYSNSCLNLIVLFKGIIYDMKNLKRKNIGCLLHMYNYIYFIIDILLYFLVISKGKYMHYKYMYKKNIGDDKDYNEEALEILYELNKIIKEKKKNISVPFVNKEKENLYNNNNNNNNNNINEKNKKEVDNIYESKKDLQNINEKNIIEILNENYEDMYKDILNNIKKPILNNFFNKLQDANIQKKIKAMKKHLYIGCSYPSPLNHFSIQVLFPPFSNYNFFRFPFYYSIEKILHDLYIYGHVKNYNHSEIIKNIYNDKLMKDVKESDMLTRTILQYE</sequence>
<dbReference type="VEuPathDB" id="PlasmoDB:PRCDC_0301000"/>
<reference evidence="2" key="1">
    <citation type="submission" date="2014-01" db="EMBL/GenBank/DDBJ databases">
        <authorList>
            <person name="Aslett M."/>
        </authorList>
    </citation>
    <scope>NUCLEOTIDE SEQUENCE</scope>
    <source>
        <strain evidence="2">CDC</strain>
    </source>
</reference>
<accession>A0A060RNA0</accession>
<dbReference type="PhylomeDB" id="A0A060RNA0"/>
<dbReference type="VEuPathDB" id="PlasmoDB:PRG01_0304800"/>
<evidence type="ECO:0000313" key="2">
    <source>
        <dbReference type="EMBL" id="CDO62447.1"/>
    </source>
</evidence>
<organism evidence="2 3">
    <name type="scientific">Plasmodium reichenowi</name>
    <dbReference type="NCBI Taxonomy" id="5854"/>
    <lineage>
        <taxon>Eukaryota</taxon>
        <taxon>Sar</taxon>
        <taxon>Alveolata</taxon>
        <taxon>Apicomplexa</taxon>
        <taxon>Aconoidasida</taxon>
        <taxon>Haemosporida</taxon>
        <taxon>Plasmodiidae</taxon>
        <taxon>Plasmodium</taxon>
        <taxon>Plasmodium (Laverania)</taxon>
    </lineage>
</organism>
<protein>
    <submittedName>
        <fullName evidence="2">Uncharacterized protein</fullName>
    </submittedName>
</protein>
<feature type="transmembrane region" description="Helical" evidence="1">
    <location>
        <begin position="161"/>
        <end position="179"/>
    </location>
</feature>
<keyword evidence="1" id="KW-0472">Membrane</keyword>
<evidence type="ECO:0000313" key="3">
    <source>
        <dbReference type="Proteomes" id="UP000027581"/>
    </source>
</evidence>
<evidence type="ECO:0000256" key="1">
    <source>
        <dbReference type="SAM" id="Phobius"/>
    </source>
</evidence>
<dbReference type="EMBL" id="HG810764">
    <property type="protein sequence ID" value="CDO62447.1"/>
    <property type="molecule type" value="Genomic_DNA"/>
</dbReference>
<keyword evidence="3" id="KW-1185">Reference proteome</keyword>
<keyword evidence="1" id="KW-1133">Transmembrane helix</keyword>
<gene>
    <name evidence="2" type="ORF">PRCDC_0301000</name>
</gene>
<name>A0A060RNA0_PLARE</name>
<dbReference type="AlphaFoldDB" id="A0A060RNA0"/>
<keyword evidence="1" id="KW-0812">Transmembrane</keyword>
<reference evidence="2" key="2">
    <citation type="submission" date="2014-05" db="EMBL/GenBank/DDBJ databases">
        <title>The genome sequences of chimpanzee malaria parasites reveal the path to human adaptation.</title>
        <authorList>
            <person name="Otto T.D."/>
            <person name="Rayner J.C."/>
            <person name="Boehme U."/>
            <person name="Pain A."/>
            <person name="Spottiswoode N."/>
            <person name="Sanders M."/>
            <person name="Quail M."/>
            <person name="Ollomo B."/>
            <person name="Renaud F."/>
            <person name="Thomas A.W."/>
            <person name="Prugnolle F."/>
            <person name="Conway D.J."/>
            <person name="Newbold C."/>
            <person name="Berriman M."/>
        </authorList>
    </citation>
    <scope>NUCLEOTIDE SEQUENCE [LARGE SCALE GENOMIC DNA]</scope>
    <source>
        <strain evidence="2">CDC</strain>
    </source>
</reference>